<feature type="compositionally biased region" description="Acidic residues" evidence="1">
    <location>
        <begin position="76"/>
        <end position="86"/>
    </location>
</feature>
<proteinExistence type="predicted"/>
<accession>A0A1Q3DL30</accession>
<sequence length="188" mass="20955">MASPPKNTDTFKEEDILKEDMISSSPLKNTDIPKEEMVSAWAPVDIEDESSTSYDENSDSEGEDVRRRSVRHYDEQSSDDDDEEEEEKNKNCCLVTGGVFKVIVNGLCNAINKLVDCFNKSLNNRQKFAIFGVVFAAMFNVRNVAERTHVETENSGLDATMPTDDTSSLKDDISLNTIVAAIIDDKTT</sequence>
<evidence type="ECO:0000256" key="1">
    <source>
        <dbReference type="SAM" id="MobiDB-lite"/>
    </source>
</evidence>
<reference evidence="2" key="1">
    <citation type="submission" date="2017-01" db="EMBL/GenBank/DDBJ databases">
        <title>Draft genome sequence of uncultured bacilliform virus purified from snow crab.</title>
        <authorList>
            <person name="Takano T."/>
        </authorList>
    </citation>
    <scope>NUCLEOTIDE SEQUENCE</scope>
    <source>
        <strain evidence="2">Isolate_1</strain>
    </source>
</reference>
<feature type="compositionally biased region" description="Basic and acidic residues" evidence="1">
    <location>
        <begin position="63"/>
        <end position="75"/>
    </location>
</feature>
<protein>
    <recommendedName>
        <fullName evidence="3">Wsv295</fullName>
    </recommendedName>
</protein>
<organism evidence="2">
    <name type="scientific">Chionoecetes opilio bacilliform virus</name>
    <dbReference type="NCBI Taxonomy" id="1825681"/>
    <lineage>
        <taxon>Viruses</taxon>
        <taxon>Viruses incertae sedis</taxon>
        <taxon>Naldaviricetes</taxon>
        <taxon>Nimaviridae</taxon>
    </lineage>
</organism>
<feature type="compositionally biased region" description="Acidic residues" evidence="1">
    <location>
        <begin position="45"/>
        <end position="62"/>
    </location>
</feature>
<name>A0A1Q3DL30_9VIRU</name>
<gene>
    <name evidence="2" type="ORF">SCV_117</name>
</gene>
<evidence type="ECO:0008006" key="3">
    <source>
        <dbReference type="Google" id="ProtNLM"/>
    </source>
</evidence>
<evidence type="ECO:0000313" key="2">
    <source>
        <dbReference type="EMBL" id="GAV93237.1"/>
    </source>
</evidence>
<dbReference type="EMBL" id="BDLS01000002">
    <property type="protein sequence ID" value="GAV93237.1"/>
    <property type="molecule type" value="Genomic_DNA"/>
</dbReference>
<comment type="caution">
    <text evidence="2">The sequence shown here is derived from an EMBL/GenBank/DDBJ whole genome shotgun (WGS) entry which is preliminary data.</text>
</comment>
<feature type="compositionally biased region" description="Basic and acidic residues" evidence="1">
    <location>
        <begin position="9"/>
        <end position="21"/>
    </location>
</feature>
<feature type="region of interest" description="Disordered" evidence="1">
    <location>
        <begin position="1"/>
        <end position="89"/>
    </location>
</feature>